<accession>A0A7W6BL64</accession>
<evidence type="ECO:0000313" key="3">
    <source>
        <dbReference type="Proteomes" id="UP000531216"/>
    </source>
</evidence>
<dbReference type="RefSeq" id="WP_090961606.1">
    <property type="nucleotide sequence ID" value="NZ_FOOA01000004.1"/>
</dbReference>
<feature type="region of interest" description="Disordered" evidence="1">
    <location>
        <begin position="1"/>
        <end position="63"/>
    </location>
</feature>
<feature type="compositionally biased region" description="Basic residues" evidence="1">
    <location>
        <begin position="54"/>
        <end position="63"/>
    </location>
</feature>
<evidence type="ECO:0000313" key="2">
    <source>
        <dbReference type="EMBL" id="MBB3934013.1"/>
    </source>
</evidence>
<proteinExistence type="predicted"/>
<dbReference type="OrthoDB" id="7908580at2"/>
<keyword evidence="3" id="KW-1185">Reference proteome</keyword>
<comment type="caution">
    <text evidence="2">The sequence shown here is derived from an EMBL/GenBank/DDBJ whole genome shotgun (WGS) entry which is preliminary data.</text>
</comment>
<protein>
    <submittedName>
        <fullName evidence="2">Uncharacterized protein</fullName>
    </submittedName>
</protein>
<evidence type="ECO:0000256" key="1">
    <source>
        <dbReference type="SAM" id="MobiDB-lite"/>
    </source>
</evidence>
<organism evidence="2 3">
    <name type="scientific">Aureimonas phyllosphaerae</name>
    <dbReference type="NCBI Taxonomy" id="1166078"/>
    <lineage>
        <taxon>Bacteria</taxon>
        <taxon>Pseudomonadati</taxon>
        <taxon>Pseudomonadota</taxon>
        <taxon>Alphaproteobacteria</taxon>
        <taxon>Hyphomicrobiales</taxon>
        <taxon>Aurantimonadaceae</taxon>
        <taxon>Aureimonas</taxon>
    </lineage>
</organism>
<sequence>MSYLSPEGREITASNDRQPTDMNRDAWTSMLNTHGSDPSLQPTQGMPWLFRQPPRLRHPHAKL</sequence>
<feature type="compositionally biased region" description="Polar residues" evidence="1">
    <location>
        <begin position="29"/>
        <end position="44"/>
    </location>
</feature>
<dbReference type="EMBL" id="JACIDO010000001">
    <property type="protein sequence ID" value="MBB3934013.1"/>
    <property type="molecule type" value="Genomic_DNA"/>
</dbReference>
<name>A0A7W6BL64_9HYPH</name>
<dbReference type="AlphaFoldDB" id="A0A7W6BL64"/>
<gene>
    <name evidence="2" type="ORF">GGR05_000124</name>
</gene>
<dbReference type="Proteomes" id="UP000531216">
    <property type="component" value="Unassembled WGS sequence"/>
</dbReference>
<reference evidence="2 3" key="1">
    <citation type="submission" date="2020-08" db="EMBL/GenBank/DDBJ databases">
        <title>Genomic Encyclopedia of Type Strains, Phase IV (KMG-IV): sequencing the most valuable type-strain genomes for metagenomic binning, comparative biology and taxonomic classification.</title>
        <authorList>
            <person name="Goeker M."/>
        </authorList>
    </citation>
    <scope>NUCLEOTIDE SEQUENCE [LARGE SCALE GENOMIC DNA]</scope>
    <source>
        <strain evidence="2 3">DSM 25024</strain>
    </source>
</reference>